<dbReference type="EMBL" id="RFFG01000103">
    <property type="protein sequence ID" value="RMI37595.1"/>
    <property type="molecule type" value="Genomic_DNA"/>
</dbReference>
<evidence type="ECO:0000256" key="2">
    <source>
        <dbReference type="ARBA" id="ARBA00022741"/>
    </source>
</evidence>
<dbReference type="AlphaFoldDB" id="A0A3M2LND8"/>
<evidence type="ECO:0000256" key="4">
    <source>
        <dbReference type="ARBA" id="ARBA00022840"/>
    </source>
</evidence>
<dbReference type="OrthoDB" id="3787729at2"/>
<keyword evidence="8" id="KW-1185">Reference proteome</keyword>
<evidence type="ECO:0000256" key="3">
    <source>
        <dbReference type="ARBA" id="ARBA00022777"/>
    </source>
</evidence>
<evidence type="ECO:0000313" key="7">
    <source>
        <dbReference type="EMBL" id="RMI37595.1"/>
    </source>
</evidence>
<sequence>MAVMHETELKPSKLELLALWLPAQSWYRGGDEPELADVGGFRLDDPEGEVGIEFKVIIDSSGTRPTTYLVPLTYRGAPLDGAEDALVGTMEHGVLGRRWAYDGCHDPVMVGQLLALIEGRVQAQDQHVSDTPHQDVTRDYTGGPLDPEDFAGLPVDDDESTELRASQGTVLRLQRVLYTAPHDATRPPAGTTGHLTGSWRRPDGVRPRAFFAFMLASREN</sequence>
<organism evidence="7 8">
    <name type="scientific">Actinomadura harenae</name>
    <dbReference type="NCBI Taxonomy" id="2483351"/>
    <lineage>
        <taxon>Bacteria</taxon>
        <taxon>Bacillati</taxon>
        <taxon>Actinomycetota</taxon>
        <taxon>Actinomycetes</taxon>
        <taxon>Streptosporangiales</taxon>
        <taxon>Thermomonosporaceae</taxon>
        <taxon>Actinomadura</taxon>
    </lineage>
</organism>
<feature type="region of interest" description="Disordered" evidence="5">
    <location>
        <begin position="182"/>
        <end position="201"/>
    </location>
</feature>
<evidence type="ECO:0000256" key="1">
    <source>
        <dbReference type="ARBA" id="ARBA00022679"/>
    </source>
</evidence>
<evidence type="ECO:0000313" key="8">
    <source>
        <dbReference type="Proteomes" id="UP000282674"/>
    </source>
</evidence>
<evidence type="ECO:0000256" key="5">
    <source>
        <dbReference type="SAM" id="MobiDB-lite"/>
    </source>
</evidence>
<evidence type="ECO:0000259" key="6">
    <source>
        <dbReference type="Pfam" id="PF18085"/>
    </source>
</evidence>
<accession>A0A3M2LND8</accession>
<dbReference type="Pfam" id="PF18085">
    <property type="entry name" value="Mak_N_cap"/>
    <property type="match status" value="1"/>
</dbReference>
<keyword evidence="3" id="KW-0418">Kinase</keyword>
<feature type="domain" description="Maltokinase N-terminal cap" evidence="6">
    <location>
        <begin position="20"/>
        <end position="106"/>
    </location>
</feature>
<dbReference type="InterPro" id="IPR040999">
    <property type="entry name" value="Mak_N_cap"/>
</dbReference>
<gene>
    <name evidence="7" type="ORF">EBO15_35405</name>
</gene>
<name>A0A3M2LND8_9ACTN</name>
<comment type="caution">
    <text evidence="7">The sequence shown here is derived from an EMBL/GenBank/DDBJ whole genome shotgun (WGS) entry which is preliminary data.</text>
</comment>
<reference evidence="7 8" key="1">
    <citation type="submission" date="2018-10" db="EMBL/GenBank/DDBJ databases">
        <title>Isolation from soil.</title>
        <authorList>
            <person name="Hu J."/>
        </authorList>
    </citation>
    <scope>NUCLEOTIDE SEQUENCE [LARGE SCALE GENOMIC DNA]</scope>
    <source>
        <strain evidence="7 8">NEAU-Ht49</strain>
    </source>
</reference>
<dbReference type="GO" id="GO:0016301">
    <property type="term" value="F:kinase activity"/>
    <property type="evidence" value="ECO:0007669"/>
    <property type="project" value="UniProtKB-KW"/>
</dbReference>
<dbReference type="RefSeq" id="WP_122198835.1">
    <property type="nucleotide sequence ID" value="NZ_JBHSKC010000001.1"/>
</dbReference>
<proteinExistence type="predicted"/>
<keyword evidence="4" id="KW-0067">ATP-binding</keyword>
<dbReference type="Proteomes" id="UP000282674">
    <property type="component" value="Unassembled WGS sequence"/>
</dbReference>
<dbReference type="GO" id="GO:0005524">
    <property type="term" value="F:ATP binding"/>
    <property type="evidence" value="ECO:0007669"/>
    <property type="project" value="UniProtKB-KW"/>
</dbReference>
<keyword evidence="1" id="KW-0808">Transferase</keyword>
<keyword evidence="2" id="KW-0547">Nucleotide-binding</keyword>
<protein>
    <submittedName>
        <fullName evidence="7">1,4-alpha-glucan branching protein</fullName>
    </submittedName>
</protein>